<dbReference type="AlphaFoldDB" id="A0A381NKU3"/>
<evidence type="ECO:0000313" key="1">
    <source>
        <dbReference type="EMBL" id="SUZ54153.1"/>
    </source>
</evidence>
<name>A0A381NKU3_9ZZZZ</name>
<dbReference type="EMBL" id="UINC01000371">
    <property type="protein sequence ID" value="SUZ54153.1"/>
    <property type="molecule type" value="Genomic_DNA"/>
</dbReference>
<gene>
    <name evidence="1" type="ORF">METZ01_LOCUS7007</name>
</gene>
<proteinExistence type="predicted"/>
<reference evidence="1" key="1">
    <citation type="submission" date="2018-05" db="EMBL/GenBank/DDBJ databases">
        <authorList>
            <person name="Lanie J.A."/>
            <person name="Ng W.-L."/>
            <person name="Kazmierczak K.M."/>
            <person name="Andrzejewski T.M."/>
            <person name="Davidsen T.M."/>
            <person name="Wayne K.J."/>
            <person name="Tettelin H."/>
            <person name="Glass J.I."/>
            <person name="Rusch D."/>
            <person name="Podicherti R."/>
            <person name="Tsui H.-C.T."/>
            <person name="Winkler M.E."/>
        </authorList>
    </citation>
    <scope>NUCLEOTIDE SEQUENCE</scope>
</reference>
<organism evidence="1">
    <name type="scientific">marine metagenome</name>
    <dbReference type="NCBI Taxonomy" id="408172"/>
    <lineage>
        <taxon>unclassified sequences</taxon>
        <taxon>metagenomes</taxon>
        <taxon>ecological metagenomes</taxon>
    </lineage>
</organism>
<protein>
    <submittedName>
        <fullName evidence="1">Uncharacterized protein</fullName>
    </submittedName>
</protein>
<accession>A0A381NKU3</accession>
<sequence>MKKSPIYILNTVSALLVFISCSLEPDTEKLPIIQPSLGFSVYQKSITLNDVDILTGDSSITKESYGSGDSIFVFNKTVKIDKQEVGDKLSIDDINKQFSQSVDNVTIEDTEVEETIGFDPVGIDPIENIVQSEVGIISLDNIDPQTTDPYLFSSIYPSVNDIPDGSSVDIPSFDLEPVTNNFSFNDFSEAVFSSGSLSLTIVNDLVIPLGDVDVKLKNSDGSEISGATTTIAGPISSGSQATGVLDLSGVTLPGSVVVEVTGSSPGENSVLINDAAKNSSFSVEISGSSLEVTSATAKIPAQTISESGSIDLAADSNKVVLATISGGNLVIEIDNYMAVTSEMSLSIPSLKMPDGNNFQTDISIAGNTANITNETDISGYVLSLDIDNQSVVYEYDVVTTDTGEDLVTITSNDSIVVNITLDGPSEGEQLSFSSFEGMVTPQDLGFDGVMEIDSDSDILEANLSQGSLTININNGINTSASGAPSAMITISEIVSSADNQPLVINTGAMFGQMAPQNIDLSGYKIVMSQDSQALNYTADVETVYEVGTYSLLDSIEVDIMVSGLGFSTVRGFFSQDAMSDSNSIALDDSTVVHTAVLKSGNLVLSIDNGIGVVADVFFQINEFYNNGVSLDTTFTISPGVSDVQIDLSGYSLVLPFDVDTQRVNYVSNISLPSDQEMTLSLSDSISIAVSMTNMAFSSVTGQINPVTVTIDPVEQTIDALPEELDGFDFEDVEMVLDFTSSIDLPVYLDLSITAYNDSNGDSVVKNVSQNIHADPSVQVPGASELINIRPDRIVARGSAEVGNIDSVGTVASDDSLSGVMSVRAPLMFIVDVDAVISPDPAELVEEGDSLSIPDEIMDIGLILSIDNQWGFGADLSVLMAPDSLSLVSGNADTLISGFTFTTDASVIDTLSLDEDAFELLNRSPNWIQPQIRIVSSGDQPVRFLSTDTLKITIDGISASIDLSTLVSGE</sequence>
<dbReference type="PROSITE" id="PS51257">
    <property type="entry name" value="PROKAR_LIPOPROTEIN"/>
    <property type="match status" value="1"/>
</dbReference>